<dbReference type="Gene3D" id="3.40.50.300">
    <property type="entry name" value="P-loop containing nucleotide triphosphate hydrolases"/>
    <property type="match status" value="1"/>
</dbReference>
<dbReference type="GO" id="GO:0016887">
    <property type="term" value="F:ATP hydrolysis activity"/>
    <property type="evidence" value="ECO:0007669"/>
    <property type="project" value="InterPro"/>
</dbReference>
<evidence type="ECO:0000256" key="4">
    <source>
        <dbReference type="ARBA" id="ARBA00022840"/>
    </source>
</evidence>
<dbReference type="STRING" id="1177755.A7A08_02508"/>
<evidence type="ECO:0000256" key="1">
    <source>
        <dbReference type="ARBA" id="ARBA00005417"/>
    </source>
</evidence>
<dbReference type="EMBL" id="MASI01000006">
    <property type="protein sequence ID" value="ODA66740.1"/>
    <property type="molecule type" value="Genomic_DNA"/>
</dbReference>
<evidence type="ECO:0000256" key="5">
    <source>
        <dbReference type="ARBA" id="ARBA00022967"/>
    </source>
</evidence>
<name>A0A1E2RX81_9HYPH</name>
<evidence type="ECO:0000313" key="8">
    <source>
        <dbReference type="EMBL" id="ODA66740.1"/>
    </source>
</evidence>
<dbReference type="InterPro" id="IPR003439">
    <property type="entry name" value="ABC_transporter-like_ATP-bd"/>
</dbReference>
<dbReference type="FunFam" id="3.40.50.300:FF:000134">
    <property type="entry name" value="Iron-enterobactin ABC transporter ATP-binding protein"/>
    <property type="match status" value="1"/>
</dbReference>
<dbReference type="SUPFAM" id="SSF52540">
    <property type="entry name" value="P-loop containing nucleoside triphosphate hydrolases"/>
    <property type="match status" value="1"/>
</dbReference>
<evidence type="ECO:0000256" key="2">
    <source>
        <dbReference type="ARBA" id="ARBA00022448"/>
    </source>
</evidence>
<evidence type="ECO:0000313" key="9">
    <source>
        <dbReference type="Proteomes" id="UP000095087"/>
    </source>
</evidence>
<dbReference type="CDD" id="cd03214">
    <property type="entry name" value="ABC_Iron-Siderophores_B12_Hemin"/>
    <property type="match status" value="1"/>
</dbReference>
<evidence type="ECO:0000256" key="6">
    <source>
        <dbReference type="ARBA" id="ARBA00037066"/>
    </source>
</evidence>
<dbReference type="RefSeq" id="WP_069095682.1">
    <property type="nucleotide sequence ID" value="NZ_MASI01000006.1"/>
</dbReference>
<keyword evidence="2" id="KW-0813">Transport</keyword>
<keyword evidence="8" id="KW-0378">Hydrolase</keyword>
<reference evidence="8 9" key="1">
    <citation type="submission" date="2016-07" db="EMBL/GenBank/DDBJ databases">
        <title>Draft genome sequence of Methyloligella halotolerans C2T (VKM B-2706T=CCUG 61687T=DSM 25045T), a halotolerant polyhydroxybutyrate accumulating methylotroph.</title>
        <authorList>
            <person name="Vasilenko O.V."/>
            <person name="Doronina N.V."/>
            <person name="Poroshina M.N."/>
            <person name="Tarlachkov S.V."/>
            <person name="Trotsenko Y.A."/>
        </authorList>
    </citation>
    <scope>NUCLEOTIDE SEQUENCE [LARGE SCALE GENOMIC DNA]</scope>
    <source>
        <strain evidence="8 9">VKM B-2706</strain>
    </source>
</reference>
<keyword evidence="4 8" id="KW-0067">ATP-binding</keyword>
<keyword evidence="9" id="KW-1185">Reference proteome</keyword>
<dbReference type="EC" id="3.6.3.34" evidence="8"/>
<evidence type="ECO:0000256" key="3">
    <source>
        <dbReference type="ARBA" id="ARBA00022741"/>
    </source>
</evidence>
<dbReference type="InterPro" id="IPR017871">
    <property type="entry name" value="ABC_transporter-like_CS"/>
</dbReference>
<dbReference type="InterPro" id="IPR027417">
    <property type="entry name" value="P-loop_NTPase"/>
</dbReference>
<dbReference type="PROSITE" id="PS00211">
    <property type="entry name" value="ABC_TRANSPORTER_1"/>
    <property type="match status" value="1"/>
</dbReference>
<dbReference type="Pfam" id="PF00005">
    <property type="entry name" value="ABC_tran"/>
    <property type="match status" value="1"/>
</dbReference>
<comment type="function">
    <text evidence="6">Part of the ABC transporter complex HmuTUV involved in hemin import. Responsible for energy coupling to the transport system.</text>
</comment>
<comment type="similarity">
    <text evidence="1">Belongs to the ABC transporter superfamily.</text>
</comment>
<dbReference type="Proteomes" id="UP000095087">
    <property type="component" value="Unassembled WGS sequence"/>
</dbReference>
<comment type="caution">
    <text evidence="8">The sequence shown here is derived from an EMBL/GenBank/DDBJ whole genome shotgun (WGS) entry which is preliminary data.</text>
</comment>
<sequence>MSGVDTASASLTAEKIALAHGKGEALLRDVSFAVAPGELIGLVGANGAGKSSLMHVLAGLRAPTEGRVLLHGEPLDDIDRSDRAQKLAYLPQTRAVHWPLKVRDLVALGRLPYRRPFMGMSGTDREAIERAMSMTHTLGLAGRQADTLSGGELARVLLARALAQTPTVLLADEPIAALDPAYQFRILNLLRRAVDQGIAVLAVFHDLPLAARYCDRLILLHDGALHAMGTPQEVLTEATVETVYGIKVEIDDTGNWLSVTPIDVTDEDATA</sequence>
<dbReference type="GO" id="GO:0005524">
    <property type="term" value="F:ATP binding"/>
    <property type="evidence" value="ECO:0007669"/>
    <property type="project" value="UniProtKB-KW"/>
</dbReference>
<protein>
    <submittedName>
        <fullName evidence="8">Iron(3+)-hydroxamate import ATP-binding protein FhuC</fullName>
        <ecNumber evidence="8">3.6.3.34</ecNumber>
    </submittedName>
</protein>
<gene>
    <name evidence="8" type="ORF">A7A08_02508</name>
</gene>
<accession>A0A1E2RX81</accession>
<dbReference type="OrthoDB" id="9805601at2"/>
<dbReference type="PROSITE" id="PS50893">
    <property type="entry name" value="ABC_TRANSPORTER_2"/>
    <property type="match status" value="1"/>
</dbReference>
<keyword evidence="5" id="KW-1278">Translocase</keyword>
<keyword evidence="3" id="KW-0547">Nucleotide-binding</keyword>
<evidence type="ECO:0000259" key="7">
    <source>
        <dbReference type="PROSITE" id="PS50893"/>
    </source>
</evidence>
<dbReference type="SMART" id="SM00382">
    <property type="entry name" value="AAA"/>
    <property type="match status" value="1"/>
</dbReference>
<feature type="domain" description="ABC transporter" evidence="7">
    <location>
        <begin position="11"/>
        <end position="247"/>
    </location>
</feature>
<dbReference type="InterPro" id="IPR003593">
    <property type="entry name" value="AAA+_ATPase"/>
</dbReference>
<dbReference type="AlphaFoldDB" id="A0A1E2RX81"/>
<dbReference type="PANTHER" id="PTHR42794:SF1">
    <property type="entry name" value="HEMIN IMPORT ATP-BINDING PROTEIN HMUV"/>
    <property type="match status" value="1"/>
</dbReference>
<proteinExistence type="inferred from homology"/>
<dbReference type="PANTHER" id="PTHR42794">
    <property type="entry name" value="HEMIN IMPORT ATP-BINDING PROTEIN HMUV"/>
    <property type="match status" value="1"/>
</dbReference>
<organism evidence="8 9">
    <name type="scientific">Methyloligella halotolerans</name>
    <dbReference type="NCBI Taxonomy" id="1177755"/>
    <lineage>
        <taxon>Bacteria</taxon>
        <taxon>Pseudomonadati</taxon>
        <taxon>Pseudomonadota</taxon>
        <taxon>Alphaproteobacteria</taxon>
        <taxon>Hyphomicrobiales</taxon>
        <taxon>Hyphomicrobiaceae</taxon>
        <taxon>Methyloligella</taxon>
    </lineage>
</organism>